<keyword evidence="2" id="KW-0805">Transcription regulation</keyword>
<dbReference type="AlphaFoldDB" id="A0A0M9WDV3"/>
<dbReference type="STRING" id="229535.A0A0M9WDV3"/>
<feature type="compositionally biased region" description="Basic and acidic residues" evidence="6">
    <location>
        <begin position="187"/>
        <end position="197"/>
    </location>
</feature>
<sequence>MKYVGVKEKLKFNILPTLLQGGGEIGCKALLANERVMCCDPYNIYARTYPTLSYLCPQIRLVPISPNVLPSSDLLKPKMPPDRRVQRIVRVRTGCLTCRRRKKKCDETRPICAGCQRNDLGCQWPPDVQGKRDNREDETLASVIDEFRPNIFDAIEGLDEISIPRSPSSQRAPSVSSSAGHSVTTRDQPEDMHEETHNQCGLSADTGGSPTSDALVTSVAVENALPRSLSLLPGYDAESYQLLSHYLATTADCMANGSTPVNPFLVQIVPLAFSSDLLLQLVITQSAAHRAFRSRDESDTIAHSHYTKALQHFRRGVTDFIDGKESNPLMLLVGALLMCFTETAKGDMNGTIFDHLSAANSLLVKLLAQSDSTVPRDLKDFVIEYYTYTATVSMISIDARFSGQLLLNLDLEQRSRELLQTQYVGNLCGCWLELLLLIPCIFDLGRQWIMDDTQAAVPTADDIAMFASIQAQIIRWSPYPNVGTEVRLAGLIFQEAILIYLYTSLGGFQYTRDGMYKGMVENAVTEAMSYLDELSPSARINSGLCWPIALVGSCLLNPDRQDCLRGRLNAMTEKFGLGNMHRTLLLLEAMWRSPASEAGPWNICRAMQENQIWISFA</sequence>
<dbReference type="SUPFAM" id="SSF57701">
    <property type="entry name" value="Zn2/Cys6 DNA-binding domain"/>
    <property type="match status" value="1"/>
</dbReference>
<dbReference type="PANTHER" id="PTHR37534">
    <property type="entry name" value="TRANSCRIPTIONAL ACTIVATOR PROTEIN UGA3"/>
    <property type="match status" value="1"/>
</dbReference>
<dbReference type="GO" id="GO:0008270">
    <property type="term" value="F:zinc ion binding"/>
    <property type="evidence" value="ECO:0007669"/>
    <property type="project" value="InterPro"/>
</dbReference>
<evidence type="ECO:0000313" key="9">
    <source>
        <dbReference type="Proteomes" id="UP000037696"/>
    </source>
</evidence>
<dbReference type="PROSITE" id="PS50048">
    <property type="entry name" value="ZN2_CY6_FUNGAL_2"/>
    <property type="match status" value="1"/>
</dbReference>
<gene>
    <name evidence="8" type="ORF">ACN38_g8131</name>
</gene>
<dbReference type="Pfam" id="PF00172">
    <property type="entry name" value="Zn_clus"/>
    <property type="match status" value="1"/>
</dbReference>
<evidence type="ECO:0000256" key="2">
    <source>
        <dbReference type="ARBA" id="ARBA00023015"/>
    </source>
</evidence>
<evidence type="ECO:0000256" key="3">
    <source>
        <dbReference type="ARBA" id="ARBA00023125"/>
    </source>
</evidence>
<dbReference type="Gene3D" id="4.10.240.10">
    <property type="entry name" value="Zn(2)-C6 fungal-type DNA-binding domain"/>
    <property type="match status" value="1"/>
</dbReference>
<dbReference type="GO" id="GO:0000981">
    <property type="term" value="F:DNA-binding transcription factor activity, RNA polymerase II-specific"/>
    <property type="evidence" value="ECO:0007669"/>
    <property type="project" value="InterPro"/>
</dbReference>
<proteinExistence type="predicted"/>
<evidence type="ECO:0000313" key="8">
    <source>
        <dbReference type="EMBL" id="KOS41002.1"/>
    </source>
</evidence>
<dbReference type="InterPro" id="IPR021858">
    <property type="entry name" value="Fun_TF"/>
</dbReference>
<accession>A0A0M9WDV3</accession>
<dbReference type="OrthoDB" id="187139at2759"/>
<dbReference type="EMBL" id="LHQQ01000145">
    <property type="protein sequence ID" value="KOS41002.1"/>
    <property type="molecule type" value="Genomic_DNA"/>
</dbReference>
<dbReference type="Pfam" id="PF11951">
    <property type="entry name" value="Fungal_trans_2"/>
    <property type="match status" value="1"/>
</dbReference>
<comment type="subcellular location">
    <subcellularLocation>
        <location evidence="1">Nucleus</location>
    </subcellularLocation>
</comment>
<dbReference type="GO" id="GO:0005634">
    <property type="term" value="C:nucleus"/>
    <property type="evidence" value="ECO:0007669"/>
    <property type="project" value="UniProtKB-SubCell"/>
</dbReference>
<comment type="caution">
    <text evidence="8">The sequence shown here is derived from an EMBL/GenBank/DDBJ whole genome shotgun (WGS) entry which is preliminary data.</text>
</comment>
<keyword evidence="5" id="KW-0539">Nucleus</keyword>
<dbReference type="PANTHER" id="PTHR37534:SF43">
    <property type="entry name" value="FINGER DOMAIN PROTEIN, PUTATIVE (AFU_ORTHOLOGUE AFUA_1G01850)-RELATED"/>
    <property type="match status" value="1"/>
</dbReference>
<evidence type="ECO:0000256" key="6">
    <source>
        <dbReference type="SAM" id="MobiDB-lite"/>
    </source>
</evidence>
<keyword evidence="4" id="KW-0804">Transcription</keyword>
<name>A0A0M9WDV3_9EURO</name>
<dbReference type="GO" id="GO:0000976">
    <property type="term" value="F:transcription cis-regulatory region binding"/>
    <property type="evidence" value="ECO:0007669"/>
    <property type="project" value="TreeGrafter"/>
</dbReference>
<keyword evidence="9" id="KW-1185">Reference proteome</keyword>
<dbReference type="SMART" id="SM00066">
    <property type="entry name" value="GAL4"/>
    <property type="match status" value="1"/>
</dbReference>
<evidence type="ECO:0000256" key="4">
    <source>
        <dbReference type="ARBA" id="ARBA00023163"/>
    </source>
</evidence>
<feature type="region of interest" description="Disordered" evidence="6">
    <location>
        <begin position="163"/>
        <end position="213"/>
    </location>
</feature>
<keyword evidence="3" id="KW-0238">DNA-binding</keyword>
<feature type="compositionally biased region" description="Low complexity" evidence="6">
    <location>
        <begin position="163"/>
        <end position="179"/>
    </location>
</feature>
<organism evidence="8 9">
    <name type="scientific">Penicillium nordicum</name>
    <dbReference type="NCBI Taxonomy" id="229535"/>
    <lineage>
        <taxon>Eukaryota</taxon>
        <taxon>Fungi</taxon>
        <taxon>Dikarya</taxon>
        <taxon>Ascomycota</taxon>
        <taxon>Pezizomycotina</taxon>
        <taxon>Eurotiomycetes</taxon>
        <taxon>Eurotiomycetidae</taxon>
        <taxon>Eurotiales</taxon>
        <taxon>Aspergillaceae</taxon>
        <taxon>Penicillium</taxon>
    </lineage>
</organism>
<dbReference type="GO" id="GO:0045944">
    <property type="term" value="P:positive regulation of transcription by RNA polymerase II"/>
    <property type="evidence" value="ECO:0007669"/>
    <property type="project" value="TreeGrafter"/>
</dbReference>
<dbReference type="CDD" id="cd00067">
    <property type="entry name" value="GAL4"/>
    <property type="match status" value="1"/>
</dbReference>
<dbReference type="InterPro" id="IPR036864">
    <property type="entry name" value="Zn2-C6_fun-type_DNA-bd_sf"/>
</dbReference>
<evidence type="ECO:0000256" key="5">
    <source>
        <dbReference type="ARBA" id="ARBA00023242"/>
    </source>
</evidence>
<evidence type="ECO:0000256" key="1">
    <source>
        <dbReference type="ARBA" id="ARBA00004123"/>
    </source>
</evidence>
<dbReference type="PROSITE" id="PS00463">
    <property type="entry name" value="ZN2_CY6_FUNGAL_1"/>
    <property type="match status" value="1"/>
</dbReference>
<feature type="domain" description="Zn(2)-C6 fungal-type" evidence="7">
    <location>
        <begin position="94"/>
        <end position="124"/>
    </location>
</feature>
<protein>
    <recommendedName>
        <fullName evidence="7">Zn(2)-C6 fungal-type domain-containing protein</fullName>
    </recommendedName>
</protein>
<dbReference type="Proteomes" id="UP000037696">
    <property type="component" value="Unassembled WGS sequence"/>
</dbReference>
<dbReference type="InterPro" id="IPR001138">
    <property type="entry name" value="Zn2Cys6_DnaBD"/>
</dbReference>
<reference evidence="8 9" key="1">
    <citation type="submission" date="2015-08" db="EMBL/GenBank/DDBJ databases">
        <title>Genome sequencing of Penicillium nordicum.</title>
        <authorList>
            <person name="Nguyen H.D."/>
            <person name="Seifert K.A."/>
        </authorList>
    </citation>
    <scope>NUCLEOTIDE SEQUENCE [LARGE SCALE GENOMIC DNA]</scope>
    <source>
        <strain evidence="8 9">DAOMC 185683</strain>
    </source>
</reference>
<feature type="compositionally biased region" description="Polar residues" evidence="6">
    <location>
        <begin position="198"/>
        <end position="213"/>
    </location>
</feature>
<evidence type="ECO:0000259" key="7">
    <source>
        <dbReference type="PROSITE" id="PS50048"/>
    </source>
</evidence>